<reference evidence="1 2" key="1">
    <citation type="submission" date="2020-03" db="EMBL/GenBank/DDBJ databases">
        <title>Assessment of the enzymatic potential of alkaline-tolerant lipase obtained from Bacillus luteus H11 (technogenic soil) for the bioremediation of saline soils contaminated with petroleum substances.</title>
        <authorList>
            <person name="Kalwasinska A."/>
        </authorList>
    </citation>
    <scope>NUCLEOTIDE SEQUENCE [LARGE SCALE GENOMIC DNA]</scope>
    <source>
        <strain evidence="1 2">H11</strain>
    </source>
</reference>
<dbReference type="RefSeq" id="WP_168009385.1">
    <property type="nucleotide sequence ID" value="NZ_JAATHJ010000041.1"/>
</dbReference>
<dbReference type="Pfam" id="PF11256">
    <property type="entry name" value="SAV0927-like"/>
    <property type="match status" value="1"/>
</dbReference>
<dbReference type="EMBL" id="JAATHJ010000041">
    <property type="protein sequence ID" value="NJP39195.1"/>
    <property type="molecule type" value="Genomic_DNA"/>
</dbReference>
<comment type="caution">
    <text evidence="1">The sequence shown here is derived from an EMBL/GenBank/DDBJ whole genome shotgun (WGS) entry which is preliminary data.</text>
</comment>
<name>A0A969PTG6_9BACI</name>
<gene>
    <name evidence="1" type="ORF">HCN83_16620</name>
</gene>
<dbReference type="Proteomes" id="UP000752012">
    <property type="component" value="Unassembled WGS sequence"/>
</dbReference>
<dbReference type="AlphaFoldDB" id="A0A969PTG6"/>
<sequence length="102" mass="11711">MEYCRELYNVQEKADVQFIGVDIAGDRYDYAIIYSTMFFGKTLVVCLHTGRQLLLDYNTLDDNKTLMEMFHMVDETDTSILASYFKKAMKPYAAMPPSVAGQ</sequence>
<protein>
    <submittedName>
        <fullName evidence="1">DUF3055 family protein</fullName>
    </submittedName>
</protein>
<proteinExistence type="predicted"/>
<accession>A0A969PTG6</accession>
<evidence type="ECO:0000313" key="2">
    <source>
        <dbReference type="Proteomes" id="UP000752012"/>
    </source>
</evidence>
<keyword evidence="2" id="KW-1185">Reference proteome</keyword>
<organism evidence="1 2">
    <name type="scientific">Alkalicoccus luteus</name>
    <dbReference type="NCBI Taxonomy" id="1237094"/>
    <lineage>
        <taxon>Bacteria</taxon>
        <taxon>Bacillati</taxon>
        <taxon>Bacillota</taxon>
        <taxon>Bacilli</taxon>
        <taxon>Bacillales</taxon>
        <taxon>Bacillaceae</taxon>
        <taxon>Alkalicoccus</taxon>
    </lineage>
</organism>
<dbReference type="InterPro" id="IPR021415">
    <property type="entry name" value="SAV0927-like"/>
</dbReference>
<evidence type="ECO:0000313" key="1">
    <source>
        <dbReference type="EMBL" id="NJP39195.1"/>
    </source>
</evidence>